<accession>W9B3E7</accession>
<feature type="compositionally biased region" description="Basic and acidic residues" evidence="1">
    <location>
        <begin position="8"/>
        <end position="23"/>
    </location>
</feature>
<evidence type="ECO:0000313" key="3">
    <source>
        <dbReference type="Proteomes" id="UP000028870"/>
    </source>
</evidence>
<dbReference type="EMBL" id="CCBB010000003">
    <property type="protein sequence ID" value="CDO09321.1"/>
    <property type="molecule type" value="Genomic_DNA"/>
</dbReference>
<name>W9B3E7_MYCCO</name>
<reference evidence="2" key="2">
    <citation type="submission" date="2014-03" db="EMBL/GenBank/DDBJ databases">
        <authorList>
            <person name="Urmite Genomes"/>
        </authorList>
    </citation>
    <scope>NUCLEOTIDE SEQUENCE</scope>
    <source>
        <strain evidence="2">DSM 44829</strain>
    </source>
</reference>
<evidence type="ECO:0000256" key="1">
    <source>
        <dbReference type="SAM" id="MobiDB-lite"/>
    </source>
</evidence>
<dbReference type="AlphaFoldDB" id="W9B3E7"/>
<evidence type="ECO:0000313" key="2">
    <source>
        <dbReference type="EMBL" id="CDO09321.1"/>
    </source>
</evidence>
<proteinExistence type="predicted"/>
<reference evidence="2" key="1">
    <citation type="submission" date="2014-03" db="EMBL/GenBank/DDBJ databases">
        <title>Draft Genome Sequence of Mycobacterium cosmeticum DSM 44829.</title>
        <authorList>
            <person name="Croce O."/>
            <person name="Robert C."/>
            <person name="Raoult D."/>
            <person name="Drancourt M."/>
        </authorList>
    </citation>
    <scope>NUCLEOTIDE SEQUENCE [LARGE SCALE GENOMIC DNA]</scope>
    <source>
        <strain evidence="2">DSM 44829</strain>
    </source>
</reference>
<protein>
    <submittedName>
        <fullName evidence="2">Uncharacterized protein</fullName>
    </submittedName>
</protein>
<organism evidence="2 3">
    <name type="scientific">Mycolicibacterium cosmeticum</name>
    <dbReference type="NCBI Taxonomy" id="258533"/>
    <lineage>
        <taxon>Bacteria</taxon>
        <taxon>Bacillati</taxon>
        <taxon>Actinomycetota</taxon>
        <taxon>Actinomycetes</taxon>
        <taxon>Mycobacteriales</taxon>
        <taxon>Mycobacteriaceae</taxon>
        <taxon>Mycolicibacterium</taxon>
    </lineage>
</organism>
<dbReference type="Proteomes" id="UP000028870">
    <property type="component" value="Unassembled WGS sequence"/>
</dbReference>
<comment type="caution">
    <text evidence="2">The sequence shown here is derived from an EMBL/GenBank/DDBJ whole genome shotgun (WGS) entry which is preliminary data.</text>
</comment>
<feature type="region of interest" description="Disordered" evidence="1">
    <location>
        <begin position="1"/>
        <end position="45"/>
    </location>
</feature>
<sequence>MHSNDLFSHPDRPEVTADTRNDDITTITFSDHPDTKRGCRSAGGA</sequence>
<gene>
    <name evidence="2" type="ORF">BN977_04142</name>
</gene>
<keyword evidence="3" id="KW-1185">Reference proteome</keyword>